<keyword evidence="3" id="KW-1185">Reference proteome</keyword>
<comment type="caution">
    <text evidence="2">The sequence shown here is derived from an EMBL/GenBank/DDBJ whole genome shotgun (WGS) entry which is preliminary data.</text>
</comment>
<evidence type="ECO:0000259" key="1">
    <source>
        <dbReference type="Pfam" id="PF13699"/>
    </source>
</evidence>
<protein>
    <submittedName>
        <fullName evidence="2">DUF4157 domain-containing protein</fullName>
    </submittedName>
</protein>
<dbReference type="Pfam" id="PF13699">
    <property type="entry name" value="eCIS_core"/>
    <property type="match status" value="1"/>
</dbReference>
<dbReference type="Proteomes" id="UP001296706">
    <property type="component" value="Unassembled WGS sequence"/>
</dbReference>
<proteinExistence type="predicted"/>
<gene>
    <name evidence="2" type="ORF">HF577_24105</name>
</gene>
<accession>A0ABX1RIC8</accession>
<reference evidence="2 3" key="1">
    <citation type="submission" date="2020-04" db="EMBL/GenBank/DDBJ databases">
        <authorList>
            <person name="Klaysubun C."/>
            <person name="Duangmal K."/>
            <person name="Lipun K."/>
        </authorList>
    </citation>
    <scope>NUCLEOTIDE SEQUENCE [LARGE SCALE GENOMIC DNA]</scope>
    <source>
        <strain evidence="2 3">JCM 11839</strain>
    </source>
</reference>
<organism evidence="2 3">
    <name type="scientific">Pseudonocardia xinjiangensis</name>
    <dbReference type="NCBI Taxonomy" id="75289"/>
    <lineage>
        <taxon>Bacteria</taxon>
        <taxon>Bacillati</taxon>
        <taxon>Actinomycetota</taxon>
        <taxon>Actinomycetes</taxon>
        <taxon>Pseudonocardiales</taxon>
        <taxon>Pseudonocardiaceae</taxon>
        <taxon>Pseudonocardia</taxon>
    </lineage>
</organism>
<feature type="domain" description="eCIS core" evidence="1">
    <location>
        <begin position="48"/>
        <end position="118"/>
    </location>
</feature>
<sequence length="388" mass="42468">MDIAMLQRSAGNLAVTRLIGLQRAGAVPGVEPEPTTVPEVLRSSGRTLEAGVRAEMEQTLGADFSHVRVHSDTVAQRSAAEIGARAYTSGNHVVLGAGATDRHTLAHELWHVRQQSQGPVAGTDADNGLSISDPHDRFEREAEMVADRAVRGHRAPARLDEQEAGGVSPGSRPVQRVFFGSSRDADLGATMAARRRQRLDHEYGPLVGPHRVKEESELAEDGDVRLNPVWYRLENFPPGLLLDRGKSAVWCFSVGARGEILMGSEDITTVVEDEEWARLLTAMQEKDPTLTMDELQLRLNSSGHPTIAAGFQSLGRTQVKPARVSGELLWNAELERFEINDKSGRYMSKKVRAGLQRADAVRWMTTVADRMTRHFGVPIGMANSKYGG</sequence>
<evidence type="ECO:0000313" key="2">
    <source>
        <dbReference type="EMBL" id="NMH80157.1"/>
    </source>
</evidence>
<evidence type="ECO:0000313" key="3">
    <source>
        <dbReference type="Proteomes" id="UP001296706"/>
    </source>
</evidence>
<dbReference type="EMBL" id="JAAXKY010000091">
    <property type="protein sequence ID" value="NMH80157.1"/>
    <property type="molecule type" value="Genomic_DNA"/>
</dbReference>
<dbReference type="InterPro" id="IPR025295">
    <property type="entry name" value="eCIS_core_dom"/>
</dbReference>
<name>A0ABX1RIC8_9PSEU</name>